<gene>
    <name evidence="1" type="ORF">DL764_007670</name>
</gene>
<reference evidence="1 2" key="1">
    <citation type="submission" date="2018-06" db="EMBL/GenBank/DDBJ databases">
        <title>Complete Genomes of Monosporascus.</title>
        <authorList>
            <person name="Robinson A.J."/>
            <person name="Natvig D.O."/>
        </authorList>
    </citation>
    <scope>NUCLEOTIDE SEQUENCE [LARGE SCALE GENOMIC DNA]</scope>
    <source>
        <strain evidence="1 2">CBS 110550</strain>
    </source>
</reference>
<evidence type="ECO:0000313" key="1">
    <source>
        <dbReference type="EMBL" id="RYO95548.1"/>
    </source>
</evidence>
<keyword evidence="2" id="KW-1185">Reference proteome</keyword>
<sequence>MHAGSSMATKYFDVGILELLTFAAIENNFSPPLPYRYIRCEPDESLGGGLLAATSTSNPPIPRMIPSPDMTCSKLFPGPWKPRFPPTRSPGRPLAETVPGAAAIAIAIAAAPSPGHPAAAAAVAGLIFSLVAEAFEEEVTDEPGAEAEEDC</sequence>
<dbReference type="AlphaFoldDB" id="A0A4Q4T2X0"/>
<name>A0A4Q4T2X0_9PEZI</name>
<proteinExistence type="predicted"/>
<organism evidence="1 2">
    <name type="scientific">Monosporascus ibericus</name>
    <dbReference type="NCBI Taxonomy" id="155417"/>
    <lineage>
        <taxon>Eukaryota</taxon>
        <taxon>Fungi</taxon>
        <taxon>Dikarya</taxon>
        <taxon>Ascomycota</taxon>
        <taxon>Pezizomycotina</taxon>
        <taxon>Sordariomycetes</taxon>
        <taxon>Xylariomycetidae</taxon>
        <taxon>Xylariales</taxon>
        <taxon>Xylariales incertae sedis</taxon>
        <taxon>Monosporascus</taxon>
    </lineage>
</organism>
<accession>A0A4Q4T2X0</accession>
<dbReference type="Proteomes" id="UP000293360">
    <property type="component" value="Unassembled WGS sequence"/>
</dbReference>
<dbReference type="EMBL" id="QJNU01000545">
    <property type="protein sequence ID" value="RYO95548.1"/>
    <property type="molecule type" value="Genomic_DNA"/>
</dbReference>
<protein>
    <submittedName>
        <fullName evidence="1">Uncharacterized protein</fullName>
    </submittedName>
</protein>
<comment type="caution">
    <text evidence="1">The sequence shown here is derived from an EMBL/GenBank/DDBJ whole genome shotgun (WGS) entry which is preliminary data.</text>
</comment>
<evidence type="ECO:0000313" key="2">
    <source>
        <dbReference type="Proteomes" id="UP000293360"/>
    </source>
</evidence>